<evidence type="ECO:0008006" key="5">
    <source>
        <dbReference type="Google" id="ProtNLM"/>
    </source>
</evidence>
<dbReference type="InterPro" id="IPR006439">
    <property type="entry name" value="HAD-SF_hydro_IA"/>
</dbReference>
<dbReference type="InterPro" id="IPR051540">
    <property type="entry name" value="S-2-haloacid_dehalogenase"/>
</dbReference>
<sequence>MTSKYDILITPPKALTFDVFGTTVNWRETVTSTLIHSAAAKVSSSSRSAGLSPEVRAQLAKLTDQDWACFAQEWRNSYKAFVRGFVPGQSEWRDIDTHHHLSLIDLLQKWRLEGLYTDDEVQDLSLVWHSLQPWPDSSEGIHLLNKRFITSTLSNGNPPLLQDLNEHGNLGFSKLQSSADFKAYKPHPRVYNGAAQTLGLEPGEIAMVAAHLDDLKAARACGFRTIYVERDQEEDWKPDLEDYRDAETWVDMWIVEREDGFVEAAQRFGLK</sequence>
<dbReference type="InterPro" id="IPR006328">
    <property type="entry name" value="2-HAD"/>
</dbReference>
<reference evidence="3 4" key="1">
    <citation type="submission" date="2014-04" db="EMBL/GenBank/DDBJ databases">
        <authorList>
            <consortium name="DOE Joint Genome Institute"/>
            <person name="Kuo A."/>
            <person name="Martino E."/>
            <person name="Perotto S."/>
            <person name="Kohler A."/>
            <person name="Nagy L.G."/>
            <person name="Floudas D."/>
            <person name="Copeland A."/>
            <person name="Barry K.W."/>
            <person name="Cichocki N."/>
            <person name="Veneault-Fourrey C."/>
            <person name="LaButti K."/>
            <person name="Lindquist E.A."/>
            <person name="Lipzen A."/>
            <person name="Lundell T."/>
            <person name="Morin E."/>
            <person name="Murat C."/>
            <person name="Sun H."/>
            <person name="Tunlid A."/>
            <person name="Henrissat B."/>
            <person name="Grigoriev I.V."/>
            <person name="Hibbett D.S."/>
            <person name="Martin F."/>
            <person name="Nordberg H.P."/>
            <person name="Cantor M.N."/>
            <person name="Hua S.X."/>
        </authorList>
    </citation>
    <scope>NUCLEOTIDE SEQUENCE [LARGE SCALE GENOMIC DNA]</scope>
    <source>
        <strain evidence="3 4">Zn</strain>
    </source>
</reference>
<dbReference type="Gene3D" id="1.10.150.240">
    <property type="entry name" value="Putative phosphatase, domain 2"/>
    <property type="match status" value="1"/>
</dbReference>
<dbReference type="AlphaFoldDB" id="A0A0C3CTL8"/>
<dbReference type="SFLD" id="SFLDG01129">
    <property type="entry name" value="C1.5:_HAD__Beta-PGM__Phosphata"/>
    <property type="match status" value="1"/>
</dbReference>
<evidence type="ECO:0000256" key="1">
    <source>
        <dbReference type="ARBA" id="ARBA00008106"/>
    </source>
</evidence>
<protein>
    <recommendedName>
        <fullName evidence="5">Haloacid dehalogenase</fullName>
    </recommendedName>
</protein>
<gene>
    <name evidence="3" type="ORF">OIDMADRAFT_21598</name>
</gene>
<dbReference type="PANTHER" id="PTHR43316:SF3">
    <property type="entry name" value="HALOACID DEHALOGENASE, TYPE II (AFU_ORTHOLOGUE AFUA_2G07750)-RELATED"/>
    <property type="match status" value="1"/>
</dbReference>
<accession>A0A0C3CTL8</accession>
<dbReference type="InterPro" id="IPR023198">
    <property type="entry name" value="PGP-like_dom2"/>
</dbReference>
<dbReference type="GO" id="GO:0016791">
    <property type="term" value="F:phosphatase activity"/>
    <property type="evidence" value="ECO:0007669"/>
    <property type="project" value="UniProtKB-ARBA"/>
</dbReference>
<name>A0A0C3CTL8_OIDMZ</name>
<dbReference type="SUPFAM" id="SSF56784">
    <property type="entry name" value="HAD-like"/>
    <property type="match status" value="1"/>
</dbReference>
<dbReference type="Proteomes" id="UP000054321">
    <property type="component" value="Unassembled WGS sequence"/>
</dbReference>
<dbReference type="PANTHER" id="PTHR43316">
    <property type="entry name" value="HYDROLASE, HALOACID DELAHOGENASE-RELATED"/>
    <property type="match status" value="1"/>
</dbReference>
<evidence type="ECO:0000313" key="4">
    <source>
        <dbReference type="Proteomes" id="UP000054321"/>
    </source>
</evidence>
<evidence type="ECO:0000256" key="2">
    <source>
        <dbReference type="ARBA" id="ARBA00022801"/>
    </source>
</evidence>
<dbReference type="PRINTS" id="PR00413">
    <property type="entry name" value="HADHALOGNASE"/>
</dbReference>
<keyword evidence="4" id="KW-1185">Reference proteome</keyword>
<dbReference type="NCBIfam" id="TIGR01428">
    <property type="entry name" value="HAD_type_II"/>
    <property type="match status" value="1"/>
</dbReference>
<reference evidence="4" key="2">
    <citation type="submission" date="2015-01" db="EMBL/GenBank/DDBJ databases">
        <title>Evolutionary Origins and Diversification of the Mycorrhizal Mutualists.</title>
        <authorList>
            <consortium name="DOE Joint Genome Institute"/>
            <consortium name="Mycorrhizal Genomics Consortium"/>
            <person name="Kohler A."/>
            <person name="Kuo A."/>
            <person name="Nagy L.G."/>
            <person name="Floudas D."/>
            <person name="Copeland A."/>
            <person name="Barry K.W."/>
            <person name="Cichocki N."/>
            <person name="Veneault-Fourrey C."/>
            <person name="LaButti K."/>
            <person name="Lindquist E.A."/>
            <person name="Lipzen A."/>
            <person name="Lundell T."/>
            <person name="Morin E."/>
            <person name="Murat C."/>
            <person name="Riley R."/>
            <person name="Ohm R."/>
            <person name="Sun H."/>
            <person name="Tunlid A."/>
            <person name="Henrissat B."/>
            <person name="Grigoriev I.V."/>
            <person name="Hibbett D.S."/>
            <person name="Martin F."/>
        </authorList>
    </citation>
    <scope>NUCLEOTIDE SEQUENCE [LARGE SCALE GENOMIC DNA]</scope>
    <source>
        <strain evidence="4">Zn</strain>
    </source>
</reference>
<dbReference type="SFLD" id="SFLDS00003">
    <property type="entry name" value="Haloacid_Dehalogenase"/>
    <property type="match status" value="1"/>
</dbReference>
<dbReference type="InParanoid" id="A0A0C3CTL8"/>
<keyword evidence="2" id="KW-0378">Hydrolase</keyword>
<dbReference type="InterPro" id="IPR023214">
    <property type="entry name" value="HAD_sf"/>
</dbReference>
<dbReference type="OrthoDB" id="40579at2759"/>
<organism evidence="3 4">
    <name type="scientific">Oidiodendron maius (strain Zn)</name>
    <dbReference type="NCBI Taxonomy" id="913774"/>
    <lineage>
        <taxon>Eukaryota</taxon>
        <taxon>Fungi</taxon>
        <taxon>Dikarya</taxon>
        <taxon>Ascomycota</taxon>
        <taxon>Pezizomycotina</taxon>
        <taxon>Leotiomycetes</taxon>
        <taxon>Leotiomycetes incertae sedis</taxon>
        <taxon>Myxotrichaceae</taxon>
        <taxon>Oidiodendron</taxon>
    </lineage>
</organism>
<dbReference type="HOGENOM" id="CLU_045011_3_0_1"/>
<dbReference type="Gene3D" id="3.40.50.1000">
    <property type="entry name" value="HAD superfamily/HAD-like"/>
    <property type="match status" value="1"/>
</dbReference>
<proteinExistence type="inferred from homology"/>
<dbReference type="Pfam" id="PF00702">
    <property type="entry name" value="Hydrolase"/>
    <property type="match status" value="1"/>
</dbReference>
<dbReference type="InterPro" id="IPR036412">
    <property type="entry name" value="HAD-like_sf"/>
</dbReference>
<dbReference type="EMBL" id="KN832901">
    <property type="protein sequence ID" value="KIM93027.1"/>
    <property type="molecule type" value="Genomic_DNA"/>
</dbReference>
<dbReference type="GO" id="GO:0019120">
    <property type="term" value="F:hydrolase activity, acting on acid halide bonds, in C-halide compounds"/>
    <property type="evidence" value="ECO:0007669"/>
    <property type="project" value="InterPro"/>
</dbReference>
<dbReference type="STRING" id="913774.A0A0C3CTL8"/>
<evidence type="ECO:0000313" key="3">
    <source>
        <dbReference type="EMBL" id="KIM93027.1"/>
    </source>
</evidence>
<comment type="similarity">
    <text evidence="1">Belongs to the HAD-like hydrolase superfamily. S-2-haloalkanoic acid dehalogenase family.</text>
</comment>
<dbReference type="NCBIfam" id="TIGR01493">
    <property type="entry name" value="HAD-SF-IA-v2"/>
    <property type="match status" value="1"/>
</dbReference>